<gene>
    <name evidence="3" type="ORF">GCM10009550_33780</name>
</gene>
<sequence length="198" mass="19596">MGAHGRKRPINAKAAGAVAVVAVAGLAVGLMGSDGDSDETAARETALVVVPSSASAAPQQGTTQPHISSKPVSAAPRPTTVSATPTEPSPAPSKTRPATTPTSPPAPASPPAAPAPPPAPATPAVPHVVGMSVNEAAAALAAAGYGHQVVCQEGPATGRVASQLPAGGQQWNPGGQVALFVTSWRCRGERPDRPWNDD</sequence>
<name>A0ABN1R6Q3_9ACTN</name>
<dbReference type="SMART" id="SM00740">
    <property type="entry name" value="PASTA"/>
    <property type="match status" value="1"/>
</dbReference>
<evidence type="ECO:0000313" key="3">
    <source>
        <dbReference type="EMBL" id="GAA0952690.1"/>
    </source>
</evidence>
<comment type="caution">
    <text evidence="3">The sequence shown here is derived from an EMBL/GenBank/DDBJ whole genome shotgun (WGS) entry which is preliminary data.</text>
</comment>
<protein>
    <recommendedName>
        <fullName evidence="2">PASTA domain-containing protein</fullName>
    </recommendedName>
</protein>
<evidence type="ECO:0000313" key="4">
    <source>
        <dbReference type="Proteomes" id="UP001500665"/>
    </source>
</evidence>
<evidence type="ECO:0000256" key="1">
    <source>
        <dbReference type="SAM" id="MobiDB-lite"/>
    </source>
</evidence>
<proteinExistence type="predicted"/>
<feature type="compositionally biased region" description="Low complexity" evidence="1">
    <location>
        <begin position="78"/>
        <end position="101"/>
    </location>
</feature>
<feature type="compositionally biased region" description="Low complexity" evidence="1">
    <location>
        <begin position="45"/>
        <end position="65"/>
    </location>
</feature>
<accession>A0ABN1R6Q3</accession>
<reference evidence="3 4" key="1">
    <citation type="journal article" date="2019" name="Int. J. Syst. Evol. Microbiol.">
        <title>The Global Catalogue of Microorganisms (GCM) 10K type strain sequencing project: providing services to taxonomists for standard genome sequencing and annotation.</title>
        <authorList>
            <consortium name="The Broad Institute Genomics Platform"/>
            <consortium name="The Broad Institute Genome Sequencing Center for Infectious Disease"/>
            <person name="Wu L."/>
            <person name="Ma J."/>
        </authorList>
    </citation>
    <scope>NUCLEOTIDE SEQUENCE [LARGE SCALE GENOMIC DNA]</scope>
    <source>
        <strain evidence="3 4">JCM 10696</strain>
    </source>
</reference>
<feature type="domain" description="PASTA" evidence="2">
    <location>
        <begin position="119"/>
        <end position="183"/>
    </location>
</feature>
<feature type="region of interest" description="Disordered" evidence="1">
    <location>
        <begin position="30"/>
        <end position="121"/>
    </location>
</feature>
<dbReference type="EMBL" id="BAAAHH010000012">
    <property type="protein sequence ID" value="GAA0952690.1"/>
    <property type="molecule type" value="Genomic_DNA"/>
</dbReference>
<evidence type="ECO:0000259" key="2">
    <source>
        <dbReference type="PROSITE" id="PS51178"/>
    </source>
</evidence>
<dbReference type="RefSeq" id="WP_344241776.1">
    <property type="nucleotide sequence ID" value="NZ_BAAAHH010000012.1"/>
</dbReference>
<dbReference type="Proteomes" id="UP001500665">
    <property type="component" value="Unassembled WGS sequence"/>
</dbReference>
<dbReference type="Pfam" id="PF03793">
    <property type="entry name" value="PASTA"/>
    <property type="match status" value="1"/>
</dbReference>
<feature type="compositionally biased region" description="Pro residues" evidence="1">
    <location>
        <begin position="102"/>
        <end position="121"/>
    </location>
</feature>
<dbReference type="Gene3D" id="3.30.10.20">
    <property type="match status" value="1"/>
</dbReference>
<organism evidence="3 4">
    <name type="scientific">Actinocorallia libanotica</name>
    <dbReference type="NCBI Taxonomy" id="46162"/>
    <lineage>
        <taxon>Bacteria</taxon>
        <taxon>Bacillati</taxon>
        <taxon>Actinomycetota</taxon>
        <taxon>Actinomycetes</taxon>
        <taxon>Streptosporangiales</taxon>
        <taxon>Thermomonosporaceae</taxon>
        <taxon>Actinocorallia</taxon>
    </lineage>
</organism>
<dbReference type="PROSITE" id="PS51178">
    <property type="entry name" value="PASTA"/>
    <property type="match status" value="1"/>
</dbReference>
<dbReference type="InterPro" id="IPR005543">
    <property type="entry name" value="PASTA_dom"/>
</dbReference>
<keyword evidence="4" id="KW-1185">Reference proteome</keyword>